<dbReference type="Proteomes" id="UP000583454">
    <property type="component" value="Unassembled WGS sequence"/>
</dbReference>
<dbReference type="Gene3D" id="1.10.1200.10">
    <property type="entry name" value="ACP-like"/>
    <property type="match status" value="1"/>
</dbReference>
<sequence>MTTRDRETAIVKFVRARLSLLVKVPVEEIDVTSSLVDLGLQSVDAVLLCGEVEDRFQVELDPSSIFEHDTVGSFTAYVARRLEAR</sequence>
<dbReference type="InterPro" id="IPR036736">
    <property type="entry name" value="ACP-like_sf"/>
</dbReference>
<dbReference type="SMART" id="SM01294">
    <property type="entry name" value="PKS_PP_betabranch"/>
    <property type="match status" value="1"/>
</dbReference>
<dbReference type="SMART" id="SM00823">
    <property type="entry name" value="PKS_PP"/>
    <property type="match status" value="1"/>
</dbReference>
<evidence type="ECO:0000259" key="3">
    <source>
        <dbReference type="PROSITE" id="PS50075"/>
    </source>
</evidence>
<evidence type="ECO:0000256" key="2">
    <source>
        <dbReference type="ARBA" id="ARBA00022553"/>
    </source>
</evidence>
<dbReference type="InterPro" id="IPR009081">
    <property type="entry name" value="PP-bd_ACP"/>
</dbReference>
<evidence type="ECO:0000313" key="5">
    <source>
        <dbReference type="Proteomes" id="UP000583454"/>
    </source>
</evidence>
<dbReference type="RefSeq" id="WP_183570392.1">
    <property type="nucleotide sequence ID" value="NZ_JACHOP010000011.1"/>
</dbReference>
<comment type="caution">
    <text evidence="4">The sequence shown here is derived from an EMBL/GenBank/DDBJ whole genome shotgun (WGS) entry which is preliminary data.</text>
</comment>
<organism evidence="4 5">
    <name type="scientific">Methylorubrum rhodinum</name>
    <dbReference type="NCBI Taxonomy" id="29428"/>
    <lineage>
        <taxon>Bacteria</taxon>
        <taxon>Pseudomonadati</taxon>
        <taxon>Pseudomonadota</taxon>
        <taxon>Alphaproteobacteria</taxon>
        <taxon>Hyphomicrobiales</taxon>
        <taxon>Methylobacteriaceae</taxon>
        <taxon>Methylorubrum</taxon>
    </lineage>
</organism>
<accession>A0A840ZJC9</accession>
<dbReference type="InterPro" id="IPR020806">
    <property type="entry name" value="PKS_PP-bd"/>
</dbReference>
<dbReference type="PROSITE" id="PS50075">
    <property type="entry name" value="CARRIER"/>
    <property type="match status" value="1"/>
</dbReference>
<dbReference type="AlphaFoldDB" id="A0A840ZJC9"/>
<evidence type="ECO:0000256" key="1">
    <source>
        <dbReference type="ARBA" id="ARBA00022450"/>
    </source>
</evidence>
<feature type="domain" description="Carrier" evidence="3">
    <location>
        <begin position="4"/>
        <end position="82"/>
    </location>
</feature>
<evidence type="ECO:0000313" key="4">
    <source>
        <dbReference type="EMBL" id="MBB5758192.1"/>
    </source>
</evidence>
<dbReference type="GO" id="GO:0031177">
    <property type="term" value="F:phosphopantetheine binding"/>
    <property type="evidence" value="ECO:0007669"/>
    <property type="project" value="InterPro"/>
</dbReference>
<protein>
    <submittedName>
        <fullName evidence="4">Acyl carrier protein</fullName>
    </submittedName>
</protein>
<name>A0A840ZJC9_9HYPH</name>
<keyword evidence="1" id="KW-0596">Phosphopantetheine</keyword>
<dbReference type="Pfam" id="PF00550">
    <property type="entry name" value="PP-binding"/>
    <property type="match status" value="1"/>
</dbReference>
<dbReference type="SUPFAM" id="SSF47336">
    <property type="entry name" value="ACP-like"/>
    <property type="match status" value="1"/>
</dbReference>
<reference evidence="4 5" key="1">
    <citation type="submission" date="2020-08" db="EMBL/GenBank/DDBJ databases">
        <title>Genomic Encyclopedia of Type Strains, Phase IV (KMG-IV): sequencing the most valuable type-strain genomes for metagenomic binning, comparative biology and taxonomic classification.</title>
        <authorList>
            <person name="Goeker M."/>
        </authorList>
    </citation>
    <scope>NUCLEOTIDE SEQUENCE [LARGE SCALE GENOMIC DNA]</scope>
    <source>
        <strain evidence="4 5">DSM 2163</strain>
    </source>
</reference>
<keyword evidence="5" id="KW-1185">Reference proteome</keyword>
<dbReference type="EMBL" id="JACHOP010000011">
    <property type="protein sequence ID" value="MBB5758192.1"/>
    <property type="molecule type" value="Genomic_DNA"/>
</dbReference>
<keyword evidence="2" id="KW-0597">Phosphoprotein</keyword>
<gene>
    <name evidence="4" type="ORF">HNR00_002910</name>
</gene>
<proteinExistence type="predicted"/>